<name>A0A6H0RZR1_9MYCO</name>
<keyword evidence="1" id="KW-0328">Glycosyltransferase</keyword>
<dbReference type="Pfam" id="PF13439">
    <property type="entry name" value="Glyco_transf_4"/>
    <property type="match status" value="1"/>
</dbReference>
<evidence type="ECO:0000259" key="3">
    <source>
        <dbReference type="Pfam" id="PF00534"/>
    </source>
</evidence>
<dbReference type="RefSeq" id="WP_168141440.1">
    <property type="nucleotide sequence ID" value="NZ_CP038799.1"/>
</dbReference>
<gene>
    <name evidence="5" type="ORF">EXE63_07735</name>
</gene>
<dbReference type="InterPro" id="IPR028098">
    <property type="entry name" value="Glyco_trans_4-like_N"/>
</dbReference>
<protein>
    <submittedName>
        <fullName evidence="5">Glycosyltransferase family 4 protein</fullName>
    </submittedName>
</protein>
<organism evidence="5 6">
    <name type="scientific">Mycolicibacterium frederiksbergense</name>
    <dbReference type="NCBI Taxonomy" id="117567"/>
    <lineage>
        <taxon>Bacteria</taxon>
        <taxon>Bacillati</taxon>
        <taxon>Actinomycetota</taxon>
        <taxon>Actinomycetes</taxon>
        <taxon>Mycobacteriales</taxon>
        <taxon>Mycobacteriaceae</taxon>
        <taxon>Mycolicibacterium</taxon>
    </lineage>
</organism>
<dbReference type="GO" id="GO:1903509">
    <property type="term" value="P:liposaccharide metabolic process"/>
    <property type="evidence" value="ECO:0007669"/>
    <property type="project" value="UniProtKB-ARBA"/>
</dbReference>
<reference evidence="5 6" key="1">
    <citation type="submission" date="2019-04" db="EMBL/GenBank/DDBJ databases">
        <title>Draft, Whole-Genome Sequence of the Anthracene-degrading Mycobacterium frederiksbergense LB501T, Isolated from a Polycyclic Aromatic Hydrocarbon (PAH)-Contaminated Soil.</title>
        <authorList>
            <person name="Augelletti F."/>
        </authorList>
    </citation>
    <scope>NUCLEOTIDE SEQUENCE [LARGE SCALE GENOMIC DNA]</scope>
    <source>
        <strain evidence="5 6">LB 501T</strain>
    </source>
</reference>
<dbReference type="Pfam" id="PF00534">
    <property type="entry name" value="Glycos_transf_1"/>
    <property type="match status" value="1"/>
</dbReference>
<dbReference type="GO" id="GO:1901137">
    <property type="term" value="P:carbohydrate derivative biosynthetic process"/>
    <property type="evidence" value="ECO:0007669"/>
    <property type="project" value="UniProtKB-ARBA"/>
</dbReference>
<proteinExistence type="predicted"/>
<dbReference type="Gene3D" id="3.40.50.2000">
    <property type="entry name" value="Glycogen Phosphorylase B"/>
    <property type="match status" value="2"/>
</dbReference>
<evidence type="ECO:0000256" key="1">
    <source>
        <dbReference type="ARBA" id="ARBA00022676"/>
    </source>
</evidence>
<evidence type="ECO:0000313" key="6">
    <source>
        <dbReference type="Proteomes" id="UP000501849"/>
    </source>
</evidence>
<dbReference type="InterPro" id="IPR001296">
    <property type="entry name" value="Glyco_trans_1"/>
</dbReference>
<accession>A0A6H0RZR1</accession>
<dbReference type="PANTHER" id="PTHR45947:SF3">
    <property type="entry name" value="SULFOQUINOVOSYL TRANSFERASE SQD2"/>
    <property type="match status" value="1"/>
</dbReference>
<dbReference type="PANTHER" id="PTHR45947">
    <property type="entry name" value="SULFOQUINOVOSYL TRANSFERASE SQD2"/>
    <property type="match status" value="1"/>
</dbReference>
<dbReference type="GO" id="GO:0016757">
    <property type="term" value="F:glycosyltransferase activity"/>
    <property type="evidence" value="ECO:0007669"/>
    <property type="project" value="UniProtKB-KW"/>
</dbReference>
<dbReference type="EMBL" id="CP038799">
    <property type="protein sequence ID" value="QIV80782.1"/>
    <property type="molecule type" value="Genomic_DNA"/>
</dbReference>
<dbReference type="AlphaFoldDB" id="A0A6H0RZR1"/>
<dbReference type="GO" id="GO:0008610">
    <property type="term" value="P:lipid biosynthetic process"/>
    <property type="evidence" value="ECO:0007669"/>
    <property type="project" value="UniProtKB-ARBA"/>
</dbReference>
<keyword evidence="6" id="KW-1185">Reference proteome</keyword>
<evidence type="ECO:0000259" key="4">
    <source>
        <dbReference type="Pfam" id="PF13439"/>
    </source>
</evidence>
<sequence>MPDDHSAPPHRYDGVDGPRVAIAHDYLTQRGGAEKVVLSMSKAFPDAPIYTLLYDPDGTYPEFADRDIRVSPLNRVALFRKHHRAALPVLPFAAGAMYVDADVVVTSSSGWAHGFRTDGVKLVHCHTPAHWLYALDHYLKPDGDRLKRAALKVGSPLLKSWDRRAAMSVDRYLAVSTAIKHRISAAYGIDAGVLPSPIAMKPHTAAEPVPELQDWATDGPASRPERQTEAPFYLCVSRLMAYKNVDAVVGAFAKSDRRLVVVGHGPEAARIERMKTPNVRMLSALTDGQMAWLYQSCRALIAASYEDFGLTPIEAAVSGRPAVVLRWGGFLDTVIEGTTGMFFDRPAADSIADALDRFEACRFDPDTLRAHAERFSEQRYAESLYAAVDELTGSGES</sequence>
<keyword evidence="2 5" id="KW-0808">Transferase</keyword>
<dbReference type="InterPro" id="IPR050194">
    <property type="entry name" value="Glycosyltransferase_grp1"/>
</dbReference>
<feature type="domain" description="Glycosyltransferase subfamily 4-like N-terminal" evidence="4">
    <location>
        <begin position="31"/>
        <end position="191"/>
    </location>
</feature>
<evidence type="ECO:0000256" key="2">
    <source>
        <dbReference type="ARBA" id="ARBA00022679"/>
    </source>
</evidence>
<dbReference type="SUPFAM" id="SSF53756">
    <property type="entry name" value="UDP-Glycosyltransferase/glycogen phosphorylase"/>
    <property type="match status" value="1"/>
</dbReference>
<feature type="domain" description="Glycosyl transferase family 1" evidence="3">
    <location>
        <begin position="226"/>
        <end position="370"/>
    </location>
</feature>
<dbReference type="KEGG" id="mfre:EXE63_07735"/>
<evidence type="ECO:0000313" key="5">
    <source>
        <dbReference type="EMBL" id="QIV80782.1"/>
    </source>
</evidence>
<dbReference type="Proteomes" id="UP000501849">
    <property type="component" value="Chromosome"/>
</dbReference>